<evidence type="ECO:0008006" key="3">
    <source>
        <dbReference type="Google" id="ProtNLM"/>
    </source>
</evidence>
<sequence>MVDVDGSSTNPLVDERSDLRNNYLQDLNPLENTGAPDAEQGTGFMTGITAFEAGWTIAQGIDQNDLGLIISGVAAGALDVASAAVDPIAYVAGQLFSWMLEHVEPARAALHAVTGNPDMVKGYAQTWTNIEQEMLALGEEFRETARGGVPSWTGDAADGYLRKAEAIAGIAQGAAGGAHGIAGITLAMAEVVGGIRVAIRDLLATLAGALVSWAIELACTLGAAAPVVVAQATAKIAQVVRLVANMLRALGKALSSALTWLVQLRDLFDGFWRALNELKKSQATAPA</sequence>
<accession>A0ABW1P8S5</accession>
<comment type="caution">
    <text evidence="1">The sequence shown here is derived from an EMBL/GenBank/DDBJ whole genome shotgun (WGS) entry which is preliminary data.</text>
</comment>
<gene>
    <name evidence="1" type="ORF">ACFP3R_22265</name>
</gene>
<evidence type="ECO:0000313" key="2">
    <source>
        <dbReference type="Proteomes" id="UP001596220"/>
    </source>
</evidence>
<name>A0ABW1P8S5_9PSEU</name>
<organism evidence="1 2">
    <name type="scientific">Saccharothrix lopnurensis</name>
    <dbReference type="NCBI Taxonomy" id="1670621"/>
    <lineage>
        <taxon>Bacteria</taxon>
        <taxon>Bacillati</taxon>
        <taxon>Actinomycetota</taxon>
        <taxon>Actinomycetes</taxon>
        <taxon>Pseudonocardiales</taxon>
        <taxon>Pseudonocardiaceae</taxon>
        <taxon>Saccharothrix</taxon>
    </lineage>
</organism>
<reference evidence="2" key="1">
    <citation type="journal article" date="2019" name="Int. J. Syst. Evol. Microbiol.">
        <title>The Global Catalogue of Microorganisms (GCM) 10K type strain sequencing project: providing services to taxonomists for standard genome sequencing and annotation.</title>
        <authorList>
            <consortium name="The Broad Institute Genomics Platform"/>
            <consortium name="The Broad Institute Genome Sequencing Center for Infectious Disease"/>
            <person name="Wu L."/>
            <person name="Ma J."/>
        </authorList>
    </citation>
    <scope>NUCLEOTIDE SEQUENCE [LARGE SCALE GENOMIC DNA]</scope>
    <source>
        <strain evidence="2">CGMCC 4.7246</strain>
    </source>
</reference>
<protein>
    <recommendedName>
        <fullName evidence="3">Type VII secretion system (Wss) protein ESAT-6</fullName>
    </recommendedName>
</protein>
<dbReference type="RefSeq" id="WP_380638303.1">
    <property type="nucleotide sequence ID" value="NZ_JBHSQO010000023.1"/>
</dbReference>
<dbReference type="EMBL" id="JBHSQO010000023">
    <property type="protein sequence ID" value="MFC6092004.1"/>
    <property type="molecule type" value="Genomic_DNA"/>
</dbReference>
<proteinExistence type="predicted"/>
<evidence type="ECO:0000313" key="1">
    <source>
        <dbReference type="EMBL" id="MFC6092004.1"/>
    </source>
</evidence>
<dbReference type="Proteomes" id="UP001596220">
    <property type="component" value="Unassembled WGS sequence"/>
</dbReference>
<keyword evidence="2" id="KW-1185">Reference proteome</keyword>